<evidence type="ECO:0000313" key="2">
    <source>
        <dbReference type="EMBL" id="SFG51989.1"/>
    </source>
</evidence>
<protein>
    <submittedName>
        <fullName evidence="2">XdhC and CoxI family protein</fullName>
    </submittedName>
</protein>
<evidence type="ECO:0000259" key="1">
    <source>
        <dbReference type="Pfam" id="PF02625"/>
    </source>
</evidence>
<dbReference type="Pfam" id="PF02625">
    <property type="entry name" value="XdhC_CoxI"/>
    <property type="match status" value="1"/>
</dbReference>
<organism evidence="2 3">
    <name type="scientific">Streptomyces mirabilis</name>
    <dbReference type="NCBI Taxonomy" id="68239"/>
    <lineage>
        <taxon>Bacteria</taxon>
        <taxon>Bacillati</taxon>
        <taxon>Actinomycetota</taxon>
        <taxon>Actinomycetes</taxon>
        <taxon>Kitasatosporales</taxon>
        <taxon>Streptomycetaceae</taxon>
        <taxon>Streptomyces</taxon>
    </lineage>
</organism>
<dbReference type="PANTHER" id="PTHR30388">
    <property type="entry name" value="ALDEHYDE OXIDOREDUCTASE MOLYBDENUM COFACTOR ASSEMBLY PROTEIN"/>
    <property type="match status" value="1"/>
</dbReference>
<dbReference type="EMBL" id="FONR01000022">
    <property type="protein sequence ID" value="SFG51989.1"/>
    <property type="molecule type" value="Genomic_DNA"/>
</dbReference>
<dbReference type="InterPro" id="IPR052698">
    <property type="entry name" value="MoCofactor_Util/Proc"/>
</dbReference>
<sequence>MLNIADTLHSWCGESRPFALATVVGVSGSAPLPPGTALAVDADGNAAGSVCGGCVEGAVYGLCREILDSCGPPQRAVRLLRLRCLRGRPHLRR</sequence>
<dbReference type="Proteomes" id="UP000181942">
    <property type="component" value="Unassembled WGS sequence"/>
</dbReference>
<dbReference type="InterPro" id="IPR003777">
    <property type="entry name" value="XdhC_CoxI"/>
</dbReference>
<evidence type="ECO:0000313" key="3">
    <source>
        <dbReference type="Proteomes" id="UP000181942"/>
    </source>
</evidence>
<feature type="domain" description="XdhC- CoxI" evidence="1">
    <location>
        <begin position="11"/>
        <end position="72"/>
    </location>
</feature>
<gene>
    <name evidence="2" type="ORF">SAMN02787118_12222</name>
</gene>
<name>A0A1I2SJM1_9ACTN</name>
<dbReference type="AlphaFoldDB" id="A0A1I2SJM1"/>
<reference evidence="2 3" key="1">
    <citation type="submission" date="2016-10" db="EMBL/GenBank/DDBJ databases">
        <authorList>
            <person name="de Groot N.N."/>
        </authorList>
    </citation>
    <scope>NUCLEOTIDE SEQUENCE [LARGE SCALE GENOMIC DNA]</scope>
    <source>
        <strain evidence="2 3">OK461</strain>
    </source>
</reference>
<accession>A0A1I2SJM1</accession>
<dbReference type="PANTHER" id="PTHR30388:SF4">
    <property type="entry name" value="MOLYBDENUM COFACTOR INSERTION CHAPERONE PAOD"/>
    <property type="match status" value="1"/>
</dbReference>
<proteinExistence type="predicted"/>